<dbReference type="Pfam" id="PF01636">
    <property type="entry name" value="APH"/>
    <property type="match status" value="1"/>
</dbReference>
<accession>A0A6M9EYT6</accession>
<feature type="domain" description="Aminoglycoside phosphotransferase" evidence="1">
    <location>
        <begin position="135"/>
        <end position="178"/>
    </location>
</feature>
<dbReference type="AlphaFoldDB" id="A0A6M9EYT6"/>
<protein>
    <submittedName>
        <fullName evidence="2">Phosphotransferase</fullName>
    </submittedName>
</protein>
<reference evidence="2 3" key="1">
    <citation type="submission" date="2020-01" db="EMBL/GenBank/DDBJ databases">
        <title>Complete genome sequence of the tetracycline resistane Streptococcus mitis isolate S022-V3-A4.</title>
        <authorList>
            <person name="Pinzauti D."/>
            <person name="Iannelli F."/>
            <person name="Pozzi G."/>
            <person name="Santoro F."/>
        </authorList>
    </citation>
    <scope>NUCLEOTIDE SEQUENCE [LARGE SCALE GENOMIC DNA]</scope>
    <source>
        <strain evidence="2 3">S022-V3-A4</strain>
    </source>
</reference>
<evidence type="ECO:0000259" key="1">
    <source>
        <dbReference type="Pfam" id="PF01636"/>
    </source>
</evidence>
<gene>
    <name evidence="2" type="ORF">M594_01635</name>
</gene>
<keyword evidence="2" id="KW-0808">Transferase</keyword>
<dbReference type="GO" id="GO:0016740">
    <property type="term" value="F:transferase activity"/>
    <property type="evidence" value="ECO:0007669"/>
    <property type="project" value="UniProtKB-KW"/>
</dbReference>
<dbReference type="InterPro" id="IPR011009">
    <property type="entry name" value="Kinase-like_dom_sf"/>
</dbReference>
<dbReference type="RefSeq" id="WP_173875784.1">
    <property type="nucleotide sequence ID" value="NZ_CP047883.1"/>
</dbReference>
<dbReference type="Gene3D" id="3.90.1200.10">
    <property type="match status" value="1"/>
</dbReference>
<dbReference type="Proteomes" id="UP000501099">
    <property type="component" value="Chromosome"/>
</dbReference>
<proteinExistence type="predicted"/>
<organism evidence="2 3">
    <name type="scientific">Streptococcus mitis</name>
    <dbReference type="NCBI Taxonomy" id="28037"/>
    <lineage>
        <taxon>Bacteria</taxon>
        <taxon>Bacillati</taxon>
        <taxon>Bacillota</taxon>
        <taxon>Bacilli</taxon>
        <taxon>Lactobacillales</taxon>
        <taxon>Streptococcaceae</taxon>
        <taxon>Streptococcus</taxon>
        <taxon>Streptococcus mitis group</taxon>
    </lineage>
</organism>
<evidence type="ECO:0000313" key="3">
    <source>
        <dbReference type="Proteomes" id="UP000501099"/>
    </source>
</evidence>
<dbReference type="SUPFAM" id="SSF56112">
    <property type="entry name" value="Protein kinase-like (PK-like)"/>
    <property type="match status" value="1"/>
</dbReference>
<dbReference type="EMBL" id="CP047883">
    <property type="protein sequence ID" value="QKL32472.1"/>
    <property type="molecule type" value="Genomic_DNA"/>
</dbReference>
<dbReference type="InterPro" id="IPR002575">
    <property type="entry name" value="Aminoglycoside_PTrfase"/>
</dbReference>
<name>A0A6M9EYT6_STRMT</name>
<evidence type="ECO:0000313" key="2">
    <source>
        <dbReference type="EMBL" id="QKL32472.1"/>
    </source>
</evidence>
<sequence>MKFLLNIYYGLSDIKFIERLENMNVVYIFKNSKTGNKILLKIFSSSKVDTIVFQNELAKYKLSPNLIKTNKGNIYIRVFKYLIFVQYFVEASSRRIEYSEMVIFFKDFYAKLDYYKNFFLETSIGFPNYKTNAISQHFSMIHGDLRPPNVIITANNFSVIDFEYLRLGVREVEVIKYIVLYTNFNNCEVEILYSKFLEAGIVEISLQESIRFLLFELLKSDFPEKYIVRITLDYYNEIISERIKLIEFCDNYLNKKKGGDLSVSRS</sequence>